<evidence type="ECO:0000313" key="1">
    <source>
        <dbReference type="EMBL" id="MBP3960066.1"/>
    </source>
</evidence>
<name>A0ABS5C256_9BACT</name>
<proteinExistence type="predicted"/>
<evidence type="ECO:0008006" key="3">
    <source>
        <dbReference type="Google" id="ProtNLM"/>
    </source>
</evidence>
<sequence length="111" mass="11827">MAPVSARFLSESPSVEWALPPSRVQETISSGAGVRAPVPAGDSVGGSNGVIGFHCRKLGLFGSARPVNTLPGIKTPYKKIDLIVVRENTEGLYAITARIRLGLWYFGQSTQ</sequence>
<dbReference type="SUPFAM" id="SSF53659">
    <property type="entry name" value="Isocitrate/Isopropylmalate dehydrogenase-like"/>
    <property type="match status" value="1"/>
</dbReference>
<dbReference type="Proteomes" id="UP000676565">
    <property type="component" value="Unassembled WGS sequence"/>
</dbReference>
<accession>A0ABS5C256</accession>
<gene>
    <name evidence="1" type="ORF">J8F10_32975</name>
</gene>
<keyword evidence="2" id="KW-1185">Reference proteome</keyword>
<protein>
    <recommendedName>
        <fullName evidence="3">Isopropylmalate dehydrogenase-like domain-containing protein</fullName>
    </recommendedName>
</protein>
<dbReference type="EMBL" id="JAGKQQ010000001">
    <property type="protein sequence ID" value="MBP3960066.1"/>
    <property type="molecule type" value="Genomic_DNA"/>
</dbReference>
<reference evidence="1 2" key="1">
    <citation type="submission" date="2021-04" db="EMBL/GenBank/DDBJ databases">
        <authorList>
            <person name="Ivanova A."/>
        </authorList>
    </citation>
    <scope>NUCLEOTIDE SEQUENCE [LARGE SCALE GENOMIC DNA]</scope>
    <source>
        <strain evidence="1 2">G18</strain>
    </source>
</reference>
<dbReference type="Gene3D" id="3.40.718.10">
    <property type="entry name" value="Isopropylmalate Dehydrogenase"/>
    <property type="match status" value="1"/>
</dbReference>
<organism evidence="1 2">
    <name type="scientific">Gemmata palustris</name>
    <dbReference type="NCBI Taxonomy" id="2822762"/>
    <lineage>
        <taxon>Bacteria</taxon>
        <taxon>Pseudomonadati</taxon>
        <taxon>Planctomycetota</taxon>
        <taxon>Planctomycetia</taxon>
        <taxon>Gemmatales</taxon>
        <taxon>Gemmataceae</taxon>
        <taxon>Gemmata</taxon>
    </lineage>
</organism>
<comment type="caution">
    <text evidence="1">The sequence shown here is derived from an EMBL/GenBank/DDBJ whole genome shotgun (WGS) entry which is preliminary data.</text>
</comment>
<evidence type="ECO:0000313" key="2">
    <source>
        <dbReference type="Proteomes" id="UP000676565"/>
    </source>
</evidence>